<comment type="caution">
    <text evidence="7">The sequence shown here is derived from an EMBL/GenBank/DDBJ whole genome shotgun (WGS) entry which is preliminary data.</text>
</comment>
<feature type="region of interest" description="Disordered" evidence="3">
    <location>
        <begin position="889"/>
        <end position="940"/>
    </location>
</feature>
<dbReference type="Pfam" id="PF00642">
    <property type="entry name" value="zf-CCCH"/>
    <property type="match status" value="1"/>
</dbReference>
<dbReference type="SMART" id="SM00220">
    <property type="entry name" value="S_TKc"/>
    <property type="match status" value="1"/>
</dbReference>
<dbReference type="OrthoDB" id="414294at2759"/>
<keyword evidence="8" id="KW-1185">Reference proteome</keyword>
<evidence type="ECO:0000313" key="8">
    <source>
        <dbReference type="Proteomes" id="UP000186817"/>
    </source>
</evidence>
<dbReference type="EMBL" id="LSRX01000788">
    <property type="protein sequence ID" value="OLP88894.1"/>
    <property type="molecule type" value="Genomic_DNA"/>
</dbReference>
<dbReference type="GO" id="GO:0008270">
    <property type="term" value="F:zinc ion binding"/>
    <property type="evidence" value="ECO:0007669"/>
    <property type="project" value="UniProtKB-KW"/>
</dbReference>
<evidence type="ECO:0000259" key="5">
    <source>
        <dbReference type="PROSITE" id="PS50103"/>
    </source>
</evidence>
<name>A0A1Q9D161_SYMMI</name>
<dbReference type="PROSITE" id="PS50181">
    <property type="entry name" value="FBOX"/>
    <property type="match status" value="1"/>
</dbReference>
<dbReference type="InterPro" id="IPR051338">
    <property type="entry name" value="NodU/CmcH_Carbamoyltrnsfr"/>
</dbReference>
<evidence type="ECO:0000256" key="1">
    <source>
        <dbReference type="ARBA" id="ARBA00006129"/>
    </source>
</evidence>
<feature type="compositionally biased region" description="Polar residues" evidence="3">
    <location>
        <begin position="2771"/>
        <end position="2784"/>
    </location>
</feature>
<feature type="region of interest" description="Disordered" evidence="3">
    <location>
        <begin position="416"/>
        <end position="442"/>
    </location>
</feature>
<dbReference type="GO" id="GO:0004672">
    <property type="term" value="F:protein kinase activity"/>
    <property type="evidence" value="ECO:0007669"/>
    <property type="project" value="InterPro"/>
</dbReference>
<evidence type="ECO:0000313" key="7">
    <source>
        <dbReference type="EMBL" id="OLP88894.1"/>
    </source>
</evidence>
<feature type="region of interest" description="Disordered" evidence="3">
    <location>
        <begin position="483"/>
        <end position="526"/>
    </location>
</feature>
<dbReference type="InterPro" id="IPR038152">
    <property type="entry name" value="Carbam_trans_C_sf"/>
</dbReference>
<dbReference type="InterPro" id="IPR008271">
    <property type="entry name" value="Ser/Thr_kinase_AS"/>
</dbReference>
<dbReference type="InterPro" id="IPR001810">
    <property type="entry name" value="F-box_dom"/>
</dbReference>
<dbReference type="Gene3D" id="3.90.870.20">
    <property type="entry name" value="Carbamoyltransferase, C-terminal domain"/>
    <property type="match status" value="1"/>
</dbReference>
<feature type="zinc finger region" description="C3H1-type" evidence="2">
    <location>
        <begin position="944"/>
        <end position="972"/>
    </location>
</feature>
<dbReference type="Pfam" id="PF02543">
    <property type="entry name" value="Carbam_trans_N"/>
    <property type="match status" value="2"/>
</dbReference>
<dbReference type="Pfam" id="PF07534">
    <property type="entry name" value="TLD"/>
    <property type="match status" value="1"/>
</dbReference>
<comment type="similarity">
    <text evidence="1">Belongs to the NodU/CmcH family.</text>
</comment>
<dbReference type="PANTHER" id="PTHR34847">
    <property type="entry name" value="NODULATION PROTEIN U"/>
    <property type="match status" value="1"/>
</dbReference>
<dbReference type="PANTHER" id="PTHR34847:SF1">
    <property type="entry name" value="NODULATION PROTEIN U"/>
    <property type="match status" value="1"/>
</dbReference>
<dbReference type="Gene3D" id="3.30.420.40">
    <property type="match status" value="3"/>
</dbReference>
<proteinExistence type="inferred from homology"/>
<dbReference type="GO" id="GO:0005524">
    <property type="term" value="F:ATP binding"/>
    <property type="evidence" value="ECO:0007669"/>
    <property type="project" value="InterPro"/>
</dbReference>
<dbReference type="InterPro" id="IPR000571">
    <property type="entry name" value="Znf_CCCH"/>
</dbReference>
<feature type="domain" description="C3H1-type" evidence="5">
    <location>
        <begin position="944"/>
        <end position="972"/>
    </location>
</feature>
<dbReference type="Pfam" id="PF16861">
    <property type="entry name" value="Carbam_trans_C"/>
    <property type="match status" value="1"/>
</dbReference>
<evidence type="ECO:0000259" key="4">
    <source>
        <dbReference type="PROSITE" id="PS50011"/>
    </source>
</evidence>
<evidence type="ECO:0000259" key="6">
    <source>
        <dbReference type="PROSITE" id="PS50181"/>
    </source>
</evidence>
<dbReference type="InterPro" id="IPR031730">
    <property type="entry name" value="Carbam_trans_C"/>
</dbReference>
<feature type="region of interest" description="Disordered" evidence="3">
    <location>
        <begin position="1"/>
        <end position="21"/>
    </location>
</feature>
<evidence type="ECO:0000256" key="2">
    <source>
        <dbReference type="PROSITE-ProRule" id="PRU00723"/>
    </source>
</evidence>
<accession>A0A1Q9D161</accession>
<feature type="compositionally biased region" description="Polar residues" evidence="3">
    <location>
        <begin position="1"/>
        <end position="14"/>
    </location>
</feature>
<dbReference type="InterPro" id="IPR003696">
    <property type="entry name" value="Carbtransf_dom"/>
</dbReference>
<feature type="compositionally biased region" description="Basic and acidic residues" evidence="3">
    <location>
        <begin position="2788"/>
        <end position="2800"/>
    </location>
</feature>
<keyword evidence="2" id="KW-0862">Zinc</keyword>
<dbReference type="InterPro" id="IPR011009">
    <property type="entry name" value="Kinase-like_dom_sf"/>
</dbReference>
<feature type="region of interest" description="Disordered" evidence="3">
    <location>
        <begin position="608"/>
        <end position="628"/>
    </location>
</feature>
<feature type="domain" description="Protein kinase" evidence="4">
    <location>
        <begin position="1822"/>
        <end position="2215"/>
    </location>
</feature>
<dbReference type="Gene3D" id="1.10.510.10">
    <property type="entry name" value="Transferase(Phosphotransferase) domain 1"/>
    <property type="match status" value="2"/>
</dbReference>
<dbReference type="SUPFAM" id="SSF56112">
    <property type="entry name" value="Protein kinase-like (PK-like)"/>
    <property type="match status" value="1"/>
</dbReference>
<dbReference type="Pfam" id="PF00069">
    <property type="entry name" value="Pkinase"/>
    <property type="match status" value="1"/>
</dbReference>
<dbReference type="InterPro" id="IPR006571">
    <property type="entry name" value="TLDc_dom"/>
</dbReference>
<sequence>MPQVESPTELVQSSPEEDTVQEVVQPLQGQVPLVPVEFPQDVDFDLLDRAYNHLQSQGMGTLELAVQDVGDSGQIAKQICDELGVPCPSYLEETVRDWVLSARSGARLQQRVSGANASQLTWERLSPPVREKKLTPVEQPEWKPPPGERNRKLLDEGCISLAREERLQELWVTRLKLELSSLSSKKAWIRTVLLASWWGGRPADLVDFLLSRRDEPCGRTVPEATLKAIAWVEQVAEFPLEQRASHARLAWAAKDRIVEELSTGAKLTKRAPRYPVYMVAQLEGVVMDMGQTVGLRIWAWGKLLKENEDLGWLATGFNLLKDHAGYKRDYLLPRLGSDGRLERKMAGYADAMVATAALLTAMGLPGVVQGFWTEHSERAILPTALPDRYEVLDERDIAATLEHWLEQRGWVPPYVAPENLSGGSSASESSEQSPPSQQLGKRIKVQEREARYVIVELPGGVARLVASREAQRREEEELRAALEASRRAAMDDDPVVEGANSAASTGAFPPLPQAKQPATLRERSPHSTRWADLMEGDAPGLQPQRPLLWNMTYLTAKAKGNSALKGKGVPMDLLQPPPARTLATGQPRGSDGHLLELSWRSINPKYGRPLGSYPPGHEPKGKGHRGSSDLRFLLTHHKVTADEQAKLYDNSIDTVAKFAAFVSDATDLREVLKTDLGIDPASSLSLRAQAASLMVAWETAKARVKTQAEAEATNEVREWAKPIPQTDYIAMRQAFATQFGDLEDKHIPAKEYIEKKLHELETGEFRAEPLTEVISRDEVDPDVLLPRWNASGTLSIAKGGSRTTAPSGPEQLRLRLTVLQNALIMIKLKHPGRAELADVTFAVFERYNLGYEHAIRKHAYKLMATDGRSFGDALSKAYKDATVKERHFTTPLALHAKRPSPTVPPPPLNPYQRDPKKGKGKQGKGKDKQPTKFGTLAGTSNRTPDGKPICYRFNAKGGCKKGAKCHFAHVCLHCFAKHPATECPSLKNKKDDKQQETASAWGSNATIECVDICRSAKMDLTKSALRQSYLDQIQAKKFDAILLSPACSSFSRAPFANHRGPRPVRCYQHPRGKDTLTARERDRAILGNVFADFAWEVATLVAQGAANFLAFEQPEDLGAIHKGALRYLWLRALATPFVPVVGWHARANLPGPSWDWLREKTLDLVLKELGATDVRELEREAFRMAAGGEHGCSLAKNEKLQSQLRQLWKDWLEAQDLGEEGLPHQAEGQPLYLRLLRGLLEAAGDPDREFLRRAEEGLPLGILEQLPRTPHVFEEQLKWPLENEKFDEDVEEGLMARMTLREFKERYGENPAIASLAIIVEDELKDKKRIIHDATHGVRVNHRIKCRDKIRAPGAREKKQLLREMIDENRVAFSVVGDISKAHRRYKHQPSEHGFMGCQLSTEETISGDPDSQLVYVNLVGTFGLSCASYWWTRIAACGVRLVYHLLGPRFPLDLLLYADDLESLGRTPAGGMETDYPGHQLGLSKKRADWLVEWLRDKATRGRVSAKEFSQGLGRLGFAAMALDWERPFLGPLHAWSSAVQTKVGTLTVPTMLRVLCLWLAERLEAGGRLQRPAPLVEEGTPLSFFTDAKAEAGKAWIGGFLELVPGCQGDCCPWVPEGPAKKTTRVAIRGYTDNKSNEALLKKAMTTKFPSTLVLMETAEELSAKNCELQLQWIRRDLNQLADDLTNENFASFDPEFRVKLEGQEARSLVALRLRKGDWLAKNARDLSSPMPTLTMFIQAVRGVHVKDNFRWTTNTLRRHKYGPGYLCAHRSVAAFRLRCAIEDLGVLAWMATVEGMYKGTDASRPSLIFIAIEAAGDRVKYDEASSLLGFRKNFQATVSELCEVPDLSPGQKVALKLVRLEEGWTTLDKFERESSVLQRLRHPAVPSYYGSVVRDRPNGQDFGLVCNIVNGNTLEEELRSGRWVATVDNIKLLAETLLEVCVHLASFAPPIVHRDIKPQNILLEDHMILEHVCFVRSIEYCLQSQNIAPNDISIVAHGWLFGGEDLTKRLAAEPVEVQKHMRWMATKFRDVDLNVEARLRSGLQALGIPEARLQMYDHHSCHAAAAFFAWPARLTADCCDCCCVTLDGRGDYASGKIVKFLEKPAVLDETSMFDSLGMLWAFVTASLGFKAFRHEGKLTGLAAHGDGSRTARIFEKVMGLVEDGGAAAAPPEGCRRGIAMFKEDLLLGYLRLNNFVKPYICVAGGVFANVRLNLRLRQHFQDATQVFVYPNMGDAGLCFGAAALAASDAGRQVSCPKGSVFLGPDFSTELGGVLRPVSVFGGSEISDLEGFAAEVAAYLARGKVVGLYVGAMEFGPRALGHRSLLASATDPAINSDLNARLGRTDYMPFAPMTLRSFAGQAYSDFPVEDLEAGRHMTMCYEATPELKNMCPAVVHVDNTVRPQVVDERDGLAYHVLVHYEAKTGVHSLINTSFNMHEDPIVCTPKDAMHAFEKGACDVLAAFPFLIWMTMSAGDSASSGYVEEQKGKPAVSTDDTPTSWRTYLVDFGSAVLGSGTRTAEGTFGYMAPESFGRVFTPKSDLYSVGATLLYAATGLEPGTLPQERLKVKFRPAFVGTVWERQERWFLKLLEGLLEPAPEDRFSSAAEALSFLRQPVTEVLPLGQPTASNSVAKNQATLQSRTEVTLEPPRGSRISVDRRGEELRVLLPPARWESRVSLGTFGIAWTTFTAVWTAGVIAAGASFMALFSLPFWVSGAGMLKETFGPLLRGAAELQIRGDRWKFFELSRVKLRTYTTNMCAMPEPKGLSGSLHPTGQDQDPQGHQNPGRAREAATGRCERKAGPDLQRIAEARTPGCRFSVSALWERRRCILTIGSEDLRVYVAYHKPPTVFPLSSLRLRSGSSHLELSRTNWTTKLLRHMCCCEPLTMVLKLKRSQVEDVRNVLFPKQDDAQISLGVPLADFPAEVLHVLSEFLSLPTIHDIMRSCKQLRVTLRADSFWQHFYVKLFPSVVRDKVEEFTDLGGCTVLDKVAVATLRFCNVCHARRLVPGFCSCGARHQFNKFVHFDMRAAEKLRLGLHSLSMHLHIKGFNLQSACLSFSSRYHGNSLASLLRQTAALGRMQLLACESLSGEVFGAFFGFPLKRRSSRAYGARDKLMLFSIRIDGTLRIFDGDCGDRETVQSLPDALIIGTSSEAALALNWDLSIASCAATNLCYGACLCASRVPLRSVATFSDKRTDKILDRRISHLTAADLGSDAEVQRNMTRQLLQLSGHQDMRHYFG</sequence>
<gene>
    <name evidence="7" type="primary">nolO</name>
    <name evidence="7" type="ORF">AK812_SmicGene29681</name>
</gene>
<dbReference type="Proteomes" id="UP000186817">
    <property type="component" value="Unassembled WGS sequence"/>
</dbReference>
<protein>
    <submittedName>
        <fullName evidence="7">Nodulation protein NolNO</fullName>
    </submittedName>
</protein>
<reference evidence="7 8" key="1">
    <citation type="submission" date="2016-02" db="EMBL/GenBank/DDBJ databases">
        <title>Genome analysis of coral dinoflagellate symbionts highlights evolutionary adaptations to a symbiotic lifestyle.</title>
        <authorList>
            <person name="Aranda M."/>
            <person name="Li Y."/>
            <person name="Liew Y.J."/>
            <person name="Baumgarten S."/>
            <person name="Simakov O."/>
            <person name="Wilson M."/>
            <person name="Piel J."/>
            <person name="Ashoor H."/>
            <person name="Bougouffa S."/>
            <person name="Bajic V.B."/>
            <person name="Ryu T."/>
            <person name="Ravasi T."/>
            <person name="Bayer T."/>
            <person name="Micklem G."/>
            <person name="Kim H."/>
            <person name="Bhak J."/>
            <person name="Lajeunesse T.C."/>
            <person name="Voolstra C.R."/>
        </authorList>
    </citation>
    <scope>NUCLEOTIDE SEQUENCE [LARGE SCALE GENOMIC DNA]</scope>
    <source>
        <strain evidence="7 8">CCMP2467</strain>
    </source>
</reference>
<organism evidence="7 8">
    <name type="scientific">Symbiodinium microadriaticum</name>
    <name type="common">Dinoflagellate</name>
    <name type="synonym">Zooxanthella microadriatica</name>
    <dbReference type="NCBI Taxonomy" id="2951"/>
    <lineage>
        <taxon>Eukaryota</taxon>
        <taxon>Sar</taxon>
        <taxon>Alveolata</taxon>
        <taxon>Dinophyceae</taxon>
        <taxon>Suessiales</taxon>
        <taxon>Symbiodiniaceae</taxon>
        <taxon>Symbiodinium</taxon>
    </lineage>
</organism>
<keyword evidence="2" id="KW-0863">Zinc-finger</keyword>
<dbReference type="PROSITE" id="PS50103">
    <property type="entry name" value="ZF_C3H1"/>
    <property type="match status" value="1"/>
</dbReference>
<feature type="compositionally biased region" description="Low complexity" evidence="3">
    <location>
        <begin position="421"/>
        <end position="437"/>
    </location>
</feature>
<feature type="region of interest" description="Disordered" evidence="3">
    <location>
        <begin position="2762"/>
        <end position="2800"/>
    </location>
</feature>
<dbReference type="InterPro" id="IPR000719">
    <property type="entry name" value="Prot_kinase_dom"/>
</dbReference>
<evidence type="ECO:0000256" key="3">
    <source>
        <dbReference type="SAM" id="MobiDB-lite"/>
    </source>
</evidence>
<feature type="domain" description="F-box" evidence="6">
    <location>
        <begin position="2916"/>
        <end position="2962"/>
    </location>
</feature>
<dbReference type="PROSITE" id="PS00108">
    <property type="entry name" value="PROTEIN_KINASE_ST"/>
    <property type="match status" value="1"/>
</dbReference>
<keyword evidence="2" id="KW-0479">Metal-binding</keyword>
<dbReference type="PROSITE" id="PS50011">
    <property type="entry name" value="PROTEIN_KINASE_DOM"/>
    <property type="match status" value="1"/>
</dbReference>